<evidence type="ECO:0000256" key="5">
    <source>
        <dbReference type="ARBA" id="ARBA00023163"/>
    </source>
</evidence>
<keyword evidence="4 8" id="KW-0240">DNA-directed RNA polymerase</keyword>
<comment type="subunit">
    <text evidence="3 8">Component of the RNA polymerase III (Pol III) complex consisting of 17 subunits.</text>
</comment>
<feature type="region of interest" description="Disordered" evidence="9">
    <location>
        <begin position="371"/>
        <end position="413"/>
    </location>
</feature>
<comment type="function">
    <text evidence="7 8">DNA-dependent RNA polymerase catalyzes the transcription of DNA into RNA using the four ribonucleoside triphosphates as substrates. Specific core component of RNA polymerase III which synthesizes small RNAs, such as 5S rRNA and tRNAs.</text>
</comment>
<dbReference type="EMBL" id="ML996577">
    <property type="protein sequence ID" value="KAF2755615.1"/>
    <property type="molecule type" value="Genomic_DNA"/>
</dbReference>
<evidence type="ECO:0000313" key="14">
    <source>
        <dbReference type="Proteomes" id="UP000799437"/>
    </source>
</evidence>
<dbReference type="GO" id="GO:0003697">
    <property type="term" value="F:single-stranded DNA binding"/>
    <property type="evidence" value="ECO:0007669"/>
    <property type="project" value="UniProtKB-UniRule"/>
</dbReference>
<dbReference type="InterPro" id="IPR013197">
    <property type="entry name" value="RNA_pol_III_RPC82-rel_HTH"/>
</dbReference>
<feature type="compositionally biased region" description="Basic and acidic residues" evidence="9">
    <location>
        <begin position="389"/>
        <end position="413"/>
    </location>
</feature>
<comment type="subcellular location">
    <subcellularLocation>
        <location evidence="1 8">Nucleus</location>
    </subcellularLocation>
</comment>
<dbReference type="GO" id="GO:0005666">
    <property type="term" value="C:RNA polymerase III complex"/>
    <property type="evidence" value="ECO:0007669"/>
    <property type="project" value="UniProtKB-UniRule"/>
</dbReference>
<feature type="domain" description="DNA-directed RNA polymerase III subunit RPC3 winged-helix" evidence="12">
    <location>
        <begin position="457"/>
        <end position="532"/>
    </location>
</feature>
<evidence type="ECO:0000256" key="7">
    <source>
        <dbReference type="ARBA" id="ARBA00025127"/>
    </source>
</evidence>
<dbReference type="InterPro" id="IPR036388">
    <property type="entry name" value="WH-like_DNA-bd_sf"/>
</dbReference>
<evidence type="ECO:0000256" key="1">
    <source>
        <dbReference type="ARBA" id="ARBA00004123"/>
    </source>
</evidence>
<dbReference type="AlphaFoldDB" id="A0A6A6VZF4"/>
<dbReference type="InterPro" id="IPR055207">
    <property type="entry name" value="POLR3C_WHD"/>
</dbReference>
<keyword evidence="14" id="KW-1185">Reference proteome</keyword>
<keyword evidence="6 8" id="KW-0539">Nucleus</keyword>
<evidence type="ECO:0000313" key="13">
    <source>
        <dbReference type="EMBL" id="KAF2755615.1"/>
    </source>
</evidence>
<organism evidence="13 14">
    <name type="scientific">Pseudovirgaria hyperparasitica</name>
    <dbReference type="NCBI Taxonomy" id="470096"/>
    <lineage>
        <taxon>Eukaryota</taxon>
        <taxon>Fungi</taxon>
        <taxon>Dikarya</taxon>
        <taxon>Ascomycota</taxon>
        <taxon>Pezizomycotina</taxon>
        <taxon>Dothideomycetes</taxon>
        <taxon>Dothideomycetes incertae sedis</taxon>
        <taxon>Acrospermales</taxon>
        <taxon>Acrospermaceae</taxon>
        <taxon>Pseudovirgaria</taxon>
    </lineage>
</organism>
<evidence type="ECO:0000259" key="10">
    <source>
        <dbReference type="Pfam" id="PF05645"/>
    </source>
</evidence>
<feature type="domain" description="RNA polymerase III Rpc82 C -terminal" evidence="10">
    <location>
        <begin position="159"/>
        <end position="452"/>
    </location>
</feature>
<keyword evidence="5 8" id="KW-0804">Transcription</keyword>
<evidence type="ECO:0000256" key="8">
    <source>
        <dbReference type="RuleBase" id="RU367076"/>
    </source>
</evidence>
<evidence type="ECO:0000256" key="2">
    <source>
        <dbReference type="ARBA" id="ARBA00006835"/>
    </source>
</evidence>
<accession>A0A6A6VZF4</accession>
<evidence type="ECO:0000259" key="12">
    <source>
        <dbReference type="Pfam" id="PF22536"/>
    </source>
</evidence>
<dbReference type="InterPro" id="IPR039748">
    <property type="entry name" value="RPC3"/>
</dbReference>
<sequence length="631" mass="72254">MSQPLSELCTLLVDDLYGELCSRVFAILIHYGRLSLQGLLKYSSLTVRHLKHGLAVLIQQHLILHYTPEDDDITFYEANWQHAYGLVRSGKIVQIIEDRYGEASGGIATNLLLLGHVRVKDMAEAYGVQKKKRNTANGHTPAFAEEDLIQTNAQLHSKIRELEQGGYIIRVDEKHFTPPEDLHNEAERIVRSDWLKEHPKDSKKDNDRKIKVNDLKRKWRDGEGRAQKKSGKLNLQNLESLLNDGDAPARKKRRVNGNRAIAAMSDSDDEQADAPSLFDDETAFRINIEKCEVAMRNQRLVEFATRYIGSATAKVYEALLRCLEDNVMRCRDELSLAVSQDDEMERAPYVNTGAIMNALAKEKMDLSLGKPKKREAERANGVNGHHRSHDGEGSEAAREAEREAEQNLTDEQRRAQSIEQQLELLAADPRHFITNVGRGKWKVNYRSLTQQLLSHDIETTIKDKFGDYAAMAMRIMKDKGKLDEKQISTYALLRTRELRSTLGQMQGAGYVENQEIPKDNSRQPSRTLYLWFFDEDRCRQLILTDVYKSMSRILQRIKSEKSVVQPVIDKAERSDVVGHEDDLLTIIEKNALRSWMETEEQLLAQLSRQDDLVAVLRDYQMPYLRPTDEDA</sequence>
<reference evidence="13" key="1">
    <citation type="journal article" date="2020" name="Stud. Mycol.">
        <title>101 Dothideomycetes genomes: a test case for predicting lifestyles and emergence of pathogens.</title>
        <authorList>
            <person name="Haridas S."/>
            <person name="Albert R."/>
            <person name="Binder M."/>
            <person name="Bloem J."/>
            <person name="Labutti K."/>
            <person name="Salamov A."/>
            <person name="Andreopoulos B."/>
            <person name="Baker S."/>
            <person name="Barry K."/>
            <person name="Bills G."/>
            <person name="Bluhm B."/>
            <person name="Cannon C."/>
            <person name="Castanera R."/>
            <person name="Culley D."/>
            <person name="Daum C."/>
            <person name="Ezra D."/>
            <person name="Gonzalez J."/>
            <person name="Henrissat B."/>
            <person name="Kuo A."/>
            <person name="Liang C."/>
            <person name="Lipzen A."/>
            <person name="Lutzoni F."/>
            <person name="Magnuson J."/>
            <person name="Mondo S."/>
            <person name="Nolan M."/>
            <person name="Ohm R."/>
            <person name="Pangilinan J."/>
            <person name="Park H.-J."/>
            <person name="Ramirez L."/>
            <person name="Alfaro M."/>
            <person name="Sun H."/>
            <person name="Tritt A."/>
            <person name="Yoshinaga Y."/>
            <person name="Zwiers L.-H."/>
            <person name="Turgeon B."/>
            <person name="Goodwin S."/>
            <person name="Spatafora J."/>
            <person name="Crous P."/>
            <person name="Grigoriev I."/>
        </authorList>
    </citation>
    <scope>NUCLEOTIDE SEQUENCE</scope>
    <source>
        <strain evidence="13">CBS 121739</strain>
    </source>
</reference>
<dbReference type="Pfam" id="PF05645">
    <property type="entry name" value="RNA_pol_Rpc82"/>
    <property type="match status" value="1"/>
</dbReference>
<dbReference type="GeneID" id="54488416"/>
<feature type="domain" description="RNA polymerase III subunit RPC82-related helix-turn-helix" evidence="11">
    <location>
        <begin position="7"/>
        <end position="63"/>
    </location>
</feature>
<dbReference type="PANTHER" id="PTHR12949">
    <property type="entry name" value="RNA POLYMERASE III DNA DIRECTED -RELATED"/>
    <property type="match status" value="1"/>
</dbReference>
<comment type="similarity">
    <text evidence="2 8">Belongs to the RNA polymerase beta chain family.</text>
</comment>
<proteinExistence type="inferred from homology"/>
<protein>
    <recommendedName>
        <fullName evidence="8">DNA-directed RNA polymerase III subunit RPC3</fullName>
        <shortName evidence="8">RNA polymerase III subunit C3</shortName>
    </recommendedName>
</protein>
<dbReference type="Pfam" id="PF08221">
    <property type="entry name" value="HTH_9"/>
    <property type="match status" value="1"/>
</dbReference>
<dbReference type="GO" id="GO:0006351">
    <property type="term" value="P:DNA-templated transcription"/>
    <property type="evidence" value="ECO:0007669"/>
    <property type="project" value="InterPro"/>
</dbReference>
<evidence type="ECO:0000256" key="9">
    <source>
        <dbReference type="SAM" id="MobiDB-lite"/>
    </source>
</evidence>
<dbReference type="Proteomes" id="UP000799437">
    <property type="component" value="Unassembled WGS sequence"/>
</dbReference>
<dbReference type="PANTHER" id="PTHR12949:SF0">
    <property type="entry name" value="DNA-DIRECTED RNA POLYMERASE III SUBUNIT RPC3"/>
    <property type="match status" value="1"/>
</dbReference>
<gene>
    <name evidence="13" type="ORF">EJ05DRAFT_503077</name>
</gene>
<evidence type="ECO:0000259" key="11">
    <source>
        <dbReference type="Pfam" id="PF08221"/>
    </source>
</evidence>
<dbReference type="RefSeq" id="XP_033598066.1">
    <property type="nucleotide sequence ID" value="XM_033747362.1"/>
</dbReference>
<dbReference type="Gene3D" id="1.10.10.10">
    <property type="entry name" value="Winged helix-like DNA-binding domain superfamily/Winged helix DNA-binding domain"/>
    <property type="match status" value="3"/>
</dbReference>
<dbReference type="OrthoDB" id="272392at2759"/>
<name>A0A6A6VZF4_9PEZI</name>
<dbReference type="Pfam" id="PF22536">
    <property type="entry name" value="WHD_POLR3C"/>
    <property type="match status" value="1"/>
</dbReference>
<evidence type="ECO:0000256" key="3">
    <source>
        <dbReference type="ARBA" id="ARBA00011206"/>
    </source>
</evidence>
<evidence type="ECO:0000256" key="4">
    <source>
        <dbReference type="ARBA" id="ARBA00022478"/>
    </source>
</evidence>
<dbReference type="InterPro" id="IPR008806">
    <property type="entry name" value="RNA_pol_III_Rpc82_C"/>
</dbReference>
<evidence type="ECO:0000256" key="6">
    <source>
        <dbReference type="ARBA" id="ARBA00023242"/>
    </source>
</evidence>